<reference evidence="2 3" key="1">
    <citation type="submission" date="2019-04" db="EMBL/GenBank/DDBJ databases">
        <title>Friends and foes A comparative genomics study of 23 Aspergillus species from section Flavi.</title>
        <authorList>
            <consortium name="DOE Joint Genome Institute"/>
            <person name="Kjaerbolling I."/>
            <person name="Vesth T."/>
            <person name="Frisvad J.C."/>
            <person name="Nybo J.L."/>
            <person name="Theobald S."/>
            <person name="Kildgaard S."/>
            <person name="Isbrandt T."/>
            <person name="Kuo A."/>
            <person name="Sato A."/>
            <person name="Lyhne E.K."/>
            <person name="Kogle M.E."/>
            <person name="Wiebenga A."/>
            <person name="Kun R.S."/>
            <person name="Lubbers R.J."/>
            <person name="Makela M.R."/>
            <person name="Barry K."/>
            <person name="Chovatia M."/>
            <person name="Clum A."/>
            <person name="Daum C."/>
            <person name="Haridas S."/>
            <person name="He G."/>
            <person name="LaButti K."/>
            <person name="Lipzen A."/>
            <person name="Mondo S."/>
            <person name="Riley R."/>
            <person name="Salamov A."/>
            <person name="Simmons B.A."/>
            <person name="Magnuson J.K."/>
            <person name="Henrissat B."/>
            <person name="Mortensen U.H."/>
            <person name="Larsen T.O."/>
            <person name="Devries R.P."/>
            <person name="Grigoriev I.V."/>
            <person name="Machida M."/>
            <person name="Baker S.E."/>
            <person name="Andersen M.R."/>
        </authorList>
    </citation>
    <scope>NUCLEOTIDE SEQUENCE [LARGE SCALE GENOMIC DNA]</scope>
    <source>
        <strain evidence="2 3">CBS 151.66</strain>
    </source>
</reference>
<dbReference type="SUPFAM" id="SSF51556">
    <property type="entry name" value="Metallo-dependent hydrolases"/>
    <property type="match status" value="1"/>
</dbReference>
<protein>
    <recommendedName>
        <fullName evidence="1">Amidohydrolase-related domain-containing protein</fullName>
    </recommendedName>
</protein>
<evidence type="ECO:0000313" key="3">
    <source>
        <dbReference type="Proteomes" id="UP000326565"/>
    </source>
</evidence>
<gene>
    <name evidence="2" type="ORF">BDV29DRAFT_178287</name>
</gene>
<keyword evidence="3" id="KW-1185">Reference proteome</keyword>
<name>A0A5N5WW25_9EURO</name>
<dbReference type="EMBL" id="ML732258">
    <property type="protein sequence ID" value="KAB8071985.1"/>
    <property type="molecule type" value="Genomic_DNA"/>
</dbReference>
<organism evidence="2 3">
    <name type="scientific">Aspergillus leporis</name>
    <dbReference type="NCBI Taxonomy" id="41062"/>
    <lineage>
        <taxon>Eukaryota</taxon>
        <taxon>Fungi</taxon>
        <taxon>Dikarya</taxon>
        <taxon>Ascomycota</taxon>
        <taxon>Pezizomycotina</taxon>
        <taxon>Eurotiomycetes</taxon>
        <taxon>Eurotiomycetidae</taxon>
        <taxon>Eurotiales</taxon>
        <taxon>Aspergillaceae</taxon>
        <taxon>Aspergillus</taxon>
        <taxon>Aspergillus subgen. Circumdati</taxon>
    </lineage>
</organism>
<dbReference type="Proteomes" id="UP000326565">
    <property type="component" value="Unassembled WGS sequence"/>
</dbReference>
<evidence type="ECO:0000259" key="1">
    <source>
        <dbReference type="Pfam" id="PF04909"/>
    </source>
</evidence>
<dbReference type="PANTHER" id="PTHR35563">
    <property type="entry name" value="BARREL METAL-DEPENDENT HYDROLASE, PUTATIVE (AFU_ORTHOLOGUE AFUA_1G16240)-RELATED"/>
    <property type="match status" value="1"/>
</dbReference>
<dbReference type="GO" id="GO:0016787">
    <property type="term" value="F:hydrolase activity"/>
    <property type="evidence" value="ECO:0007669"/>
    <property type="project" value="InterPro"/>
</dbReference>
<sequence>MIILRTCLSKRAAGRSPPILPRSDFLGSRASLVTFAKGELLAFNNGDGHKQVHSLPLRKRLPPRAWDTHMHVVEPHRFPVDASAVYQPSTHTIDEALAFESSLGIENIVLVQPSIYGHDNSCLLEALKRVGPSRGRGVVVIDPTNTDAQMLSEWHSLGVRGVRVNLRSVGKVMNQDELAQILLQHAEIVRPFGWAIQVYLPLEMIPMLEPVVPQLGVKICIDHFGGPDLPSTDWKSGMPFDPYTLPGFSSLLSLLRAGQTYVKISAPYRLSKDREMRDIEKLAQELLREAPNRVLFATDWPHTRFWGTDIAPFTEMCLRICGKDPELAEQVFRRNAEDLLDAQTTES</sequence>
<dbReference type="AlphaFoldDB" id="A0A5N5WW25"/>
<dbReference type="OrthoDB" id="2135488at2759"/>
<dbReference type="Pfam" id="PF04909">
    <property type="entry name" value="Amidohydro_2"/>
    <property type="match status" value="1"/>
</dbReference>
<evidence type="ECO:0000313" key="2">
    <source>
        <dbReference type="EMBL" id="KAB8071985.1"/>
    </source>
</evidence>
<dbReference type="PANTHER" id="PTHR35563:SF2">
    <property type="entry name" value="BARREL METAL-DEPENDENT HYDROLASE, PUTATIVE (AFU_ORTHOLOGUE AFUA_1G16240)-RELATED"/>
    <property type="match status" value="1"/>
</dbReference>
<dbReference type="InterPro" id="IPR052358">
    <property type="entry name" value="Aro_Compnd_Degr_Hydrolases"/>
</dbReference>
<proteinExistence type="predicted"/>
<dbReference type="Gene3D" id="3.20.20.140">
    <property type="entry name" value="Metal-dependent hydrolases"/>
    <property type="match status" value="1"/>
</dbReference>
<dbReference type="InterPro" id="IPR032466">
    <property type="entry name" value="Metal_Hydrolase"/>
</dbReference>
<accession>A0A5N5WW25</accession>
<dbReference type="InterPro" id="IPR006680">
    <property type="entry name" value="Amidohydro-rel"/>
</dbReference>
<feature type="domain" description="Amidohydrolase-related" evidence="1">
    <location>
        <begin position="66"/>
        <end position="341"/>
    </location>
</feature>